<keyword evidence="1" id="KW-1133">Transmembrane helix</keyword>
<keyword evidence="3" id="KW-0482">Metalloprotease</keyword>
<sequence>MKIKETTKVYLYFIVVSLVQMFISPMIFTYLYNHYKMNIGLANSAVHFLTFVPCAVIFILLNSQSFKETLSFKKTPLINIMFAVLIGMLAQPIMSFLANISQLFVTDTVGAFMEQVTPLSFFAMFFAMAITPAITEEITMRGVVLHGFKDKNMFVAATVNGLLFAIFHFNLSQFLYAFALGFLFAIMVRITGSIFVTMVCHMTINGIQVALAKFLVFAPGNEALHKEAVKEAAKITIAQRLDAISIIGVIAIAATALIVLVLKAMKYYTDKQYINVSKPVFAKVDIEENTIQSQENIKENTWKLFINPWMAIIVALYIVATVVLK</sequence>
<keyword evidence="3" id="KW-0378">Hydrolase</keyword>
<comment type="caution">
    <text evidence="3">The sequence shown here is derived from an EMBL/GenBank/DDBJ whole genome shotgun (WGS) entry which is preliminary data.</text>
</comment>
<evidence type="ECO:0000313" key="3">
    <source>
        <dbReference type="EMBL" id="MSR91353.1"/>
    </source>
</evidence>
<dbReference type="GO" id="GO:0006508">
    <property type="term" value="P:proteolysis"/>
    <property type="evidence" value="ECO:0007669"/>
    <property type="project" value="UniProtKB-KW"/>
</dbReference>
<feature type="transmembrane region" description="Helical" evidence="1">
    <location>
        <begin position="177"/>
        <end position="200"/>
    </location>
</feature>
<feature type="transmembrane region" description="Helical" evidence="1">
    <location>
        <begin position="116"/>
        <end position="134"/>
    </location>
</feature>
<feature type="domain" description="CAAX prenyl protease 2/Lysostaphin resistance protein A-like" evidence="2">
    <location>
        <begin position="120"/>
        <end position="206"/>
    </location>
</feature>
<keyword evidence="3" id="KW-0645">Protease</keyword>
<dbReference type="InterPro" id="IPR052710">
    <property type="entry name" value="CAAX_protease"/>
</dbReference>
<proteinExistence type="predicted"/>
<dbReference type="Proteomes" id="UP000460287">
    <property type="component" value="Unassembled WGS sequence"/>
</dbReference>
<feature type="transmembrane region" description="Helical" evidence="1">
    <location>
        <begin position="154"/>
        <end position="171"/>
    </location>
</feature>
<dbReference type="PANTHER" id="PTHR36435">
    <property type="entry name" value="SLR1288 PROTEIN"/>
    <property type="match status" value="1"/>
</dbReference>
<keyword evidence="1" id="KW-0472">Membrane</keyword>
<organism evidence="3 4">
    <name type="scientific">Inconstantimicrobium porci</name>
    <dbReference type="NCBI Taxonomy" id="2652291"/>
    <lineage>
        <taxon>Bacteria</taxon>
        <taxon>Bacillati</taxon>
        <taxon>Bacillota</taxon>
        <taxon>Clostridia</taxon>
        <taxon>Eubacteriales</taxon>
        <taxon>Clostridiaceae</taxon>
        <taxon>Inconstantimicrobium</taxon>
    </lineage>
</organism>
<accession>A0A7X2T1Y1</accession>
<keyword evidence="4" id="KW-1185">Reference proteome</keyword>
<evidence type="ECO:0000256" key="1">
    <source>
        <dbReference type="SAM" id="Phobius"/>
    </source>
</evidence>
<dbReference type="AlphaFoldDB" id="A0A7X2T1Y1"/>
<feature type="transmembrane region" description="Helical" evidence="1">
    <location>
        <begin position="306"/>
        <end position="324"/>
    </location>
</feature>
<protein>
    <submittedName>
        <fullName evidence="3">CPBP family intramembrane metalloprotease</fullName>
    </submittedName>
</protein>
<dbReference type="GO" id="GO:0004175">
    <property type="term" value="F:endopeptidase activity"/>
    <property type="evidence" value="ECO:0007669"/>
    <property type="project" value="UniProtKB-ARBA"/>
</dbReference>
<feature type="transmembrane region" description="Helical" evidence="1">
    <location>
        <begin position="82"/>
        <end position="104"/>
    </location>
</feature>
<evidence type="ECO:0000313" key="4">
    <source>
        <dbReference type="Proteomes" id="UP000460287"/>
    </source>
</evidence>
<dbReference type="GO" id="GO:0080120">
    <property type="term" value="P:CAAX-box protein maturation"/>
    <property type="evidence" value="ECO:0007669"/>
    <property type="project" value="UniProtKB-ARBA"/>
</dbReference>
<dbReference type="EMBL" id="VULX01000009">
    <property type="protein sequence ID" value="MSR91353.1"/>
    <property type="molecule type" value="Genomic_DNA"/>
</dbReference>
<gene>
    <name evidence="3" type="ORF">FYJ33_07980</name>
</gene>
<feature type="transmembrane region" description="Helical" evidence="1">
    <location>
        <begin position="9"/>
        <end position="32"/>
    </location>
</feature>
<dbReference type="PANTHER" id="PTHR36435:SF1">
    <property type="entry name" value="CAAX AMINO TERMINAL PROTEASE FAMILY PROTEIN"/>
    <property type="match status" value="1"/>
</dbReference>
<keyword evidence="1" id="KW-0812">Transmembrane</keyword>
<dbReference type="Pfam" id="PF02517">
    <property type="entry name" value="Rce1-like"/>
    <property type="match status" value="1"/>
</dbReference>
<feature type="transmembrane region" description="Helical" evidence="1">
    <location>
        <begin position="44"/>
        <end position="61"/>
    </location>
</feature>
<dbReference type="GO" id="GO:0008237">
    <property type="term" value="F:metallopeptidase activity"/>
    <property type="evidence" value="ECO:0007669"/>
    <property type="project" value="UniProtKB-KW"/>
</dbReference>
<reference evidence="3 4" key="1">
    <citation type="submission" date="2019-08" db="EMBL/GenBank/DDBJ databases">
        <title>In-depth cultivation of the pig gut microbiome towards novel bacterial diversity and tailored functional studies.</title>
        <authorList>
            <person name="Wylensek D."/>
            <person name="Hitch T.C.A."/>
            <person name="Clavel T."/>
        </authorList>
    </citation>
    <scope>NUCLEOTIDE SEQUENCE [LARGE SCALE GENOMIC DNA]</scope>
    <source>
        <strain evidence="3 4">WCA-383-APC-5B</strain>
    </source>
</reference>
<feature type="transmembrane region" description="Helical" evidence="1">
    <location>
        <begin position="243"/>
        <end position="262"/>
    </location>
</feature>
<evidence type="ECO:0000259" key="2">
    <source>
        <dbReference type="Pfam" id="PF02517"/>
    </source>
</evidence>
<dbReference type="InterPro" id="IPR003675">
    <property type="entry name" value="Rce1/LyrA-like_dom"/>
</dbReference>
<name>A0A7X2T1Y1_9CLOT</name>
<dbReference type="RefSeq" id="WP_154531239.1">
    <property type="nucleotide sequence ID" value="NZ_JAQXTV010000228.1"/>
</dbReference>